<accession>A0A0F9E8E2</accession>
<proteinExistence type="predicted"/>
<organism evidence="1">
    <name type="scientific">marine sediment metagenome</name>
    <dbReference type="NCBI Taxonomy" id="412755"/>
    <lineage>
        <taxon>unclassified sequences</taxon>
        <taxon>metagenomes</taxon>
        <taxon>ecological metagenomes</taxon>
    </lineage>
</organism>
<protein>
    <submittedName>
        <fullName evidence="1">Uncharacterized protein</fullName>
    </submittedName>
</protein>
<evidence type="ECO:0000313" key="1">
    <source>
        <dbReference type="EMBL" id="KKL70283.1"/>
    </source>
</evidence>
<sequence>MLKRRRGEKYHLERGTTYTVVRSIVHNGEIISSTQAKIKLRHQPKRAFIAKD</sequence>
<gene>
    <name evidence="1" type="ORF">LCGC14_2106440</name>
</gene>
<dbReference type="EMBL" id="LAZR01025944">
    <property type="protein sequence ID" value="KKL70283.1"/>
    <property type="molecule type" value="Genomic_DNA"/>
</dbReference>
<dbReference type="AlphaFoldDB" id="A0A0F9E8E2"/>
<name>A0A0F9E8E2_9ZZZZ</name>
<comment type="caution">
    <text evidence="1">The sequence shown here is derived from an EMBL/GenBank/DDBJ whole genome shotgun (WGS) entry which is preliminary data.</text>
</comment>
<reference evidence="1" key="1">
    <citation type="journal article" date="2015" name="Nature">
        <title>Complex archaea that bridge the gap between prokaryotes and eukaryotes.</title>
        <authorList>
            <person name="Spang A."/>
            <person name="Saw J.H."/>
            <person name="Jorgensen S.L."/>
            <person name="Zaremba-Niedzwiedzka K."/>
            <person name="Martijn J."/>
            <person name="Lind A.E."/>
            <person name="van Eijk R."/>
            <person name="Schleper C."/>
            <person name="Guy L."/>
            <person name="Ettema T.J."/>
        </authorList>
    </citation>
    <scope>NUCLEOTIDE SEQUENCE</scope>
</reference>